<sequence>MSSKILIAYFSREGKNYSGGKIVDLPVGNTEVAAKMIEKLTNGELFKIDPIKKYSPDYNTCTDEAKDELDKNLRPELTAYPDNLNGYDTIILGYPNWWGTMPMPVWTFLEKYDFSGKTILPLCTHEGSGMGHSESDIQKLCPGAKVEKGLAIRGGSVKNAENDLAAWLKN</sequence>
<dbReference type="EMBL" id="SPQQ01000002">
    <property type="protein sequence ID" value="TGE39223.1"/>
    <property type="molecule type" value="Genomic_DNA"/>
</dbReference>
<dbReference type="InterPro" id="IPR008254">
    <property type="entry name" value="Flavodoxin/NO_synth"/>
</dbReference>
<dbReference type="GO" id="GO:0016651">
    <property type="term" value="F:oxidoreductase activity, acting on NAD(P)H"/>
    <property type="evidence" value="ECO:0007669"/>
    <property type="project" value="UniProtKB-ARBA"/>
</dbReference>
<evidence type="ECO:0000259" key="1">
    <source>
        <dbReference type="Pfam" id="PF12682"/>
    </source>
</evidence>
<keyword evidence="3" id="KW-1185">Reference proteome</keyword>
<reference evidence="2 3" key="1">
    <citation type="submission" date="2019-03" db="EMBL/GenBank/DDBJ databases">
        <title>Draft Genome Sequence of Desulfosporosinus fructosivorans Strain 63.6F, Isolated from Marine Sediment in the Baltic Sea.</title>
        <authorList>
            <person name="Hausmann B."/>
            <person name="Vandieken V."/>
            <person name="Pjevac P."/>
            <person name="Schreck K."/>
            <person name="Herbold C.W."/>
            <person name="Loy A."/>
        </authorList>
    </citation>
    <scope>NUCLEOTIDE SEQUENCE [LARGE SCALE GENOMIC DNA]</scope>
    <source>
        <strain evidence="2 3">63.6F</strain>
    </source>
</reference>
<dbReference type="Gene3D" id="3.40.50.360">
    <property type="match status" value="1"/>
</dbReference>
<dbReference type="RefSeq" id="WP_135545718.1">
    <property type="nucleotide sequence ID" value="NZ_SPQQ01000002.1"/>
</dbReference>
<evidence type="ECO:0000313" key="3">
    <source>
        <dbReference type="Proteomes" id="UP000298460"/>
    </source>
</evidence>
<dbReference type="InterPro" id="IPR029039">
    <property type="entry name" value="Flavoprotein-like_sf"/>
</dbReference>
<dbReference type="PANTHER" id="PTHR39201">
    <property type="entry name" value="EXPORTED PROTEIN-RELATED"/>
    <property type="match status" value="1"/>
</dbReference>
<organism evidence="2 3">
    <name type="scientific">Desulfosporosinus fructosivorans</name>
    <dbReference type="NCBI Taxonomy" id="2018669"/>
    <lineage>
        <taxon>Bacteria</taxon>
        <taxon>Bacillati</taxon>
        <taxon>Bacillota</taxon>
        <taxon>Clostridia</taxon>
        <taxon>Eubacteriales</taxon>
        <taxon>Desulfitobacteriaceae</taxon>
        <taxon>Desulfosporosinus</taxon>
    </lineage>
</organism>
<dbReference type="PANTHER" id="PTHR39201:SF1">
    <property type="entry name" value="FLAVODOXIN-LIKE DOMAIN-CONTAINING PROTEIN"/>
    <property type="match status" value="1"/>
</dbReference>
<dbReference type="OrthoDB" id="9806505at2"/>
<protein>
    <submittedName>
        <fullName evidence="2">Flavodoxin</fullName>
    </submittedName>
</protein>
<dbReference type="AlphaFoldDB" id="A0A4Z0RB50"/>
<dbReference type="GO" id="GO:0010181">
    <property type="term" value="F:FMN binding"/>
    <property type="evidence" value="ECO:0007669"/>
    <property type="project" value="InterPro"/>
</dbReference>
<accession>A0A4Z0RB50</accession>
<name>A0A4Z0RB50_9FIRM</name>
<evidence type="ECO:0000313" key="2">
    <source>
        <dbReference type="EMBL" id="TGE39223.1"/>
    </source>
</evidence>
<feature type="domain" description="Flavodoxin-like" evidence="1">
    <location>
        <begin position="28"/>
        <end position="170"/>
    </location>
</feature>
<dbReference type="SUPFAM" id="SSF52218">
    <property type="entry name" value="Flavoproteins"/>
    <property type="match status" value="1"/>
</dbReference>
<comment type="caution">
    <text evidence="2">The sequence shown here is derived from an EMBL/GenBank/DDBJ whole genome shotgun (WGS) entry which is preliminary data.</text>
</comment>
<dbReference type="Pfam" id="PF12682">
    <property type="entry name" value="Flavodoxin_4"/>
    <property type="match status" value="1"/>
</dbReference>
<proteinExistence type="predicted"/>
<dbReference type="Proteomes" id="UP000298460">
    <property type="component" value="Unassembled WGS sequence"/>
</dbReference>
<gene>
    <name evidence="2" type="ORF">E4K67_07140</name>
</gene>